<dbReference type="AlphaFoldDB" id="A0A1C3XMX5"/>
<proteinExistence type="predicted"/>
<dbReference type="RefSeq" id="WP_091965141.1">
    <property type="nucleotide sequence ID" value="NZ_FMAI01000020.1"/>
</dbReference>
<sequence>MAIVQFTRFKSDKPEEMIKTAKQAKAIFEKHGAEFLRLSRFHTGTWAGEFLIATRYSSWEVYGKVQEALAKDEAFAKLYAHTATCAELTGRNIAIGIDL</sequence>
<gene>
    <name evidence="1" type="ORF">GA0061098_10201</name>
</gene>
<protein>
    <recommendedName>
        <fullName evidence="3">NIPSNAP protein</fullName>
    </recommendedName>
</protein>
<dbReference type="EMBL" id="FMAI01000020">
    <property type="protein sequence ID" value="SCB53597.1"/>
    <property type="molecule type" value="Genomic_DNA"/>
</dbReference>
<evidence type="ECO:0000313" key="1">
    <source>
        <dbReference type="EMBL" id="SCB53597.1"/>
    </source>
</evidence>
<reference evidence="2" key="1">
    <citation type="submission" date="2016-08" db="EMBL/GenBank/DDBJ databases">
        <authorList>
            <person name="Varghese N."/>
            <person name="Submissions Spin"/>
        </authorList>
    </citation>
    <scope>NUCLEOTIDE SEQUENCE [LARGE SCALE GENOMIC DNA]</scope>
    <source>
        <strain evidence="2">ERR11</strain>
    </source>
</reference>
<keyword evidence="2" id="KW-1185">Reference proteome</keyword>
<accession>A0A1C3XMX5</accession>
<evidence type="ECO:0008006" key="3">
    <source>
        <dbReference type="Google" id="ProtNLM"/>
    </source>
</evidence>
<dbReference type="Proteomes" id="UP000199184">
    <property type="component" value="Unassembled WGS sequence"/>
</dbReference>
<dbReference type="Gene3D" id="3.30.70.100">
    <property type="match status" value="1"/>
</dbReference>
<evidence type="ECO:0000313" key="2">
    <source>
        <dbReference type="Proteomes" id="UP000199184"/>
    </source>
</evidence>
<dbReference type="SUPFAM" id="SSF54909">
    <property type="entry name" value="Dimeric alpha+beta barrel"/>
    <property type="match status" value="1"/>
</dbReference>
<name>A0A1C3XMX5_9BRAD</name>
<organism evidence="1 2">
    <name type="scientific">Bradyrhizobium shewense</name>
    <dbReference type="NCBI Taxonomy" id="1761772"/>
    <lineage>
        <taxon>Bacteria</taxon>
        <taxon>Pseudomonadati</taxon>
        <taxon>Pseudomonadota</taxon>
        <taxon>Alphaproteobacteria</taxon>
        <taxon>Hyphomicrobiales</taxon>
        <taxon>Nitrobacteraceae</taxon>
        <taxon>Bradyrhizobium</taxon>
    </lineage>
</organism>
<dbReference type="InterPro" id="IPR011008">
    <property type="entry name" value="Dimeric_a/b-barrel"/>
</dbReference>